<keyword evidence="4" id="KW-1185">Reference proteome</keyword>
<comment type="caution">
    <text evidence="3">The sequence shown here is derived from an EMBL/GenBank/DDBJ whole genome shotgun (WGS) entry which is preliminary data.</text>
</comment>
<proteinExistence type="predicted"/>
<dbReference type="EMBL" id="JBHTOF010000099">
    <property type="protein sequence ID" value="MFD1466228.1"/>
    <property type="molecule type" value="Genomic_DNA"/>
</dbReference>
<dbReference type="Pfam" id="PF17881">
    <property type="entry name" value="TseB"/>
    <property type="match status" value="1"/>
</dbReference>
<dbReference type="Pfam" id="PF03413">
    <property type="entry name" value="PepSY"/>
    <property type="match status" value="1"/>
</dbReference>
<dbReference type="InterPro" id="IPR025711">
    <property type="entry name" value="PepSY"/>
</dbReference>
<protein>
    <submittedName>
        <fullName evidence="3">DUF5590 domain-containing protein</fullName>
    </submittedName>
</protein>
<dbReference type="SUPFAM" id="SSF54403">
    <property type="entry name" value="Cystatin/monellin"/>
    <property type="match status" value="2"/>
</dbReference>
<gene>
    <name evidence="3" type="ORF">ACFQ4L_09155</name>
</gene>
<dbReference type="Proteomes" id="UP001597244">
    <property type="component" value="Unassembled WGS sequence"/>
</dbReference>
<accession>A0ABW4DQW1</accession>
<evidence type="ECO:0000313" key="3">
    <source>
        <dbReference type="EMBL" id="MFD1466228.1"/>
    </source>
</evidence>
<name>A0ABW4DQW1_9LACO</name>
<dbReference type="Gene3D" id="3.10.450.40">
    <property type="match status" value="2"/>
</dbReference>
<evidence type="ECO:0000259" key="1">
    <source>
        <dbReference type="Pfam" id="PF03413"/>
    </source>
</evidence>
<feature type="domain" description="PepSY" evidence="1">
    <location>
        <begin position="97"/>
        <end position="153"/>
    </location>
</feature>
<feature type="domain" description="Cell wall elongation regulator TseB-like" evidence="2">
    <location>
        <begin position="37"/>
        <end position="81"/>
    </location>
</feature>
<dbReference type="InterPro" id="IPR046350">
    <property type="entry name" value="Cystatin_sf"/>
</dbReference>
<dbReference type="RefSeq" id="WP_125577979.1">
    <property type="nucleotide sequence ID" value="NZ_JBHTOF010000099.1"/>
</dbReference>
<dbReference type="InterPro" id="IPR041401">
    <property type="entry name" value="TseB-like_dom"/>
</dbReference>
<reference evidence="4" key="1">
    <citation type="journal article" date="2019" name="Int. J. Syst. Evol. Microbiol.">
        <title>The Global Catalogue of Microorganisms (GCM) 10K type strain sequencing project: providing services to taxonomists for standard genome sequencing and annotation.</title>
        <authorList>
            <consortium name="The Broad Institute Genomics Platform"/>
            <consortium name="The Broad Institute Genome Sequencing Center for Infectious Disease"/>
            <person name="Wu L."/>
            <person name="Ma J."/>
        </authorList>
    </citation>
    <scope>NUCLEOTIDE SEQUENCE [LARGE SCALE GENOMIC DNA]</scope>
    <source>
        <strain evidence="4">CCM 8951</strain>
    </source>
</reference>
<sequence length="158" mass="17651">MARNHKRGIIVGIIAAILLLVGVYLVAAMPKISVQQQSERIATKAADLTEITDFMTYNRKQTYYTVAGRDQNDQLKYVVINGKNGKIKIYAGKNAFTKSEVTAAVKKNYRIQKIYGINLGLNQGQPVWEISMKNTNGKLSYVLLDFHNGKQISAIDNL</sequence>
<evidence type="ECO:0000259" key="2">
    <source>
        <dbReference type="Pfam" id="PF17881"/>
    </source>
</evidence>
<evidence type="ECO:0000313" key="4">
    <source>
        <dbReference type="Proteomes" id="UP001597244"/>
    </source>
</evidence>
<organism evidence="3 4">
    <name type="scientific">Lapidilactobacillus mulanensis</name>
    <dbReference type="NCBI Taxonomy" id="2485999"/>
    <lineage>
        <taxon>Bacteria</taxon>
        <taxon>Bacillati</taxon>
        <taxon>Bacillota</taxon>
        <taxon>Bacilli</taxon>
        <taxon>Lactobacillales</taxon>
        <taxon>Lactobacillaceae</taxon>
        <taxon>Lapidilactobacillus</taxon>
    </lineage>
</organism>